<protein>
    <submittedName>
        <fullName evidence="1">Uncharacterized protein</fullName>
    </submittedName>
</protein>
<sequence length="113" mass="12808">MVQDLFVQPQHLQIEEHILQKRRLQFMVVEYLLGIKVVLLFNGVEDLKGFKVRQLVPSGSLEELKGFQQFYNSTMLRIEGSSSPCSHTQGRNQNNMIGGAGGKENFARISSIK</sequence>
<organism evidence="1 2">
    <name type="scientific">Catharanthus roseus</name>
    <name type="common">Madagascar periwinkle</name>
    <name type="synonym">Vinca rosea</name>
    <dbReference type="NCBI Taxonomy" id="4058"/>
    <lineage>
        <taxon>Eukaryota</taxon>
        <taxon>Viridiplantae</taxon>
        <taxon>Streptophyta</taxon>
        <taxon>Embryophyta</taxon>
        <taxon>Tracheophyta</taxon>
        <taxon>Spermatophyta</taxon>
        <taxon>Magnoliopsida</taxon>
        <taxon>eudicotyledons</taxon>
        <taxon>Gunneridae</taxon>
        <taxon>Pentapetalae</taxon>
        <taxon>asterids</taxon>
        <taxon>lamiids</taxon>
        <taxon>Gentianales</taxon>
        <taxon>Apocynaceae</taxon>
        <taxon>Rauvolfioideae</taxon>
        <taxon>Vinceae</taxon>
        <taxon>Catharanthinae</taxon>
        <taxon>Catharanthus</taxon>
    </lineage>
</organism>
<accession>A0ACC0C7R7</accession>
<gene>
    <name evidence="1" type="ORF">M9H77_02188</name>
</gene>
<evidence type="ECO:0000313" key="1">
    <source>
        <dbReference type="EMBL" id="KAI5680961.1"/>
    </source>
</evidence>
<dbReference type="EMBL" id="CM044701">
    <property type="protein sequence ID" value="KAI5680961.1"/>
    <property type="molecule type" value="Genomic_DNA"/>
</dbReference>
<dbReference type="Proteomes" id="UP001060085">
    <property type="component" value="Linkage Group LG01"/>
</dbReference>
<comment type="caution">
    <text evidence="1">The sequence shown here is derived from an EMBL/GenBank/DDBJ whole genome shotgun (WGS) entry which is preliminary data.</text>
</comment>
<proteinExistence type="predicted"/>
<evidence type="ECO:0000313" key="2">
    <source>
        <dbReference type="Proteomes" id="UP001060085"/>
    </source>
</evidence>
<reference evidence="2" key="1">
    <citation type="journal article" date="2023" name="Nat. Plants">
        <title>Single-cell RNA sequencing provides a high-resolution roadmap for understanding the multicellular compartmentation of specialized metabolism.</title>
        <authorList>
            <person name="Sun S."/>
            <person name="Shen X."/>
            <person name="Li Y."/>
            <person name="Li Y."/>
            <person name="Wang S."/>
            <person name="Li R."/>
            <person name="Zhang H."/>
            <person name="Shen G."/>
            <person name="Guo B."/>
            <person name="Wei J."/>
            <person name="Xu J."/>
            <person name="St-Pierre B."/>
            <person name="Chen S."/>
            <person name="Sun C."/>
        </authorList>
    </citation>
    <scope>NUCLEOTIDE SEQUENCE [LARGE SCALE GENOMIC DNA]</scope>
</reference>
<keyword evidence="2" id="KW-1185">Reference proteome</keyword>
<name>A0ACC0C7R7_CATRO</name>